<feature type="chain" id="PRO_5045250986" evidence="1">
    <location>
        <begin position="21"/>
        <end position="175"/>
    </location>
</feature>
<gene>
    <name evidence="3" type="ORF">PZA18_05045</name>
</gene>
<dbReference type="PROSITE" id="PS51257">
    <property type="entry name" value="PROKAR_LIPOPROTEIN"/>
    <property type="match status" value="1"/>
</dbReference>
<name>A0ABT7DW86_9NEIS</name>
<keyword evidence="1" id="KW-0732">Signal</keyword>
<evidence type="ECO:0000313" key="4">
    <source>
        <dbReference type="Proteomes" id="UP001172778"/>
    </source>
</evidence>
<organism evidence="3 4">
    <name type="scientific">Parachitinimonas caeni</name>
    <dbReference type="NCBI Taxonomy" id="3031301"/>
    <lineage>
        <taxon>Bacteria</taxon>
        <taxon>Pseudomonadati</taxon>
        <taxon>Pseudomonadota</taxon>
        <taxon>Betaproteobacteria</taxon>
        <taxon>Neisseriales</taxon>
        <taxon>Chitinibacteraceae</taxon>
        <taxon>Parachitinimonas</taxon>
    </lineage>
</organism>
<feature type="domain" description="FlgO" evidence="2">
    <location>
        <begin position="39"/>
        <end position="164"/>
    </location>
</feature>
<evidence type="ECO:0000259" key="2">
    <source>
        <dbReference type="Pfam" id="PF17680"/>
    </source>
</evidence>
<dbReference type="EMBL" id="JARRAF010000004">
    <property type="protein sequence ID" value="MDK2123415.1"/>
    <property type="molecule type" value="Genomic_DNA"/>
</dbReference>
<comment type="caution">
    <text evidence="3">The sequence shown here is derived from an EMBL/GenBank/DDBJ whole genome shotgun (WGS) entry which is preliminary data.</text>
</comment>
<evidence type="ECO:0000313" key="3">
    <source>
        <dbReference type="EMBL" id="MDK2123415.1"/>
    </source>
</evidence>
<sequence length="175" mass="18993">MKRLLRAALLALMCALAGCASYEAGSANRLIRASYDSTDTLIGLMPAPLPKDAPLLVATLVNIDALTESSTLGRILSEQVSARLTQQGYQVIELKMRGSVFVKASQGELMLSREIKDLSQSHQAQAVVVGTYALGPQHLFVNLKILRPQDNRVLSAHDVAIKLDSTVRMMLMSET</sequence>
<evidence type="ECO:0000256" key="1">
    <source>
        <dbReference type="SAM" id="SignalP"/>
    </source>
</evidence>
<reference evidence="3" key="1">
    <citation type="submission" date="2023-03" db="EMBL/GenBank/DDBJ databases">
        <title>Chitinimonas shenzhenensis gen. nov., sp. nov., a novel member of family Burkholderiaceae isolated from activated sludge collected in Shen Zhen, China.</title>
        <authorList>
            <person name="Wang X."/>
        </authorList>
    </citation>
    <scope>NUCLEOTIDE SEQUENCE</scope>
    <source>
        <strain evidence="3">DQS-5</strain>
    </source>
</reference>
<keyword evidence="4" id="KW-1185">Reference proteome</keyword>
<dbReference type="RefSeq" id="WP_284099708.1">
    <property type="nucleotide sequence ID" value="NZ_JARRAF010000004.1"/>
</dbReference>
<dbReference type="Pfam" id="PF17680">
    <property type="entry name" value="FlgO"/>
    <property type="match status" value="1"/>
</dbReference>
<accession>A0ABT7DW86</accession>
<feature type="signal peptide" evidence="1">
    <location>
        <begin position="1"/>
        <end position="20"/>
    </location>
</feature>
<proteinExistence type="predicted"/>
<dbReference type="Proteomes" id="UP001172778">
    <property type="component" value="Unassembled WGS sequence"/>
</dbReference>
<protein>
    <submittedName>
        <fullName evidence="3">FlgO family outer membrane protein</fullName>
    </submittedName>
</protein>
<dbReference type="InterPro" id="IPR041215">
    <property type="entry name" value="FlgO_dom"/>
</dbReference>